<comment type="caution">
    <text evidence="1">The sequence shown here is derived from an EMBL/GenBank/DDBJ whole genome shotgun (WGS) entry which is preliminary data.</text>
</comment>
<proteinExistence type="predicted"/>
<evidence type="ECO:0000313" key="2">
    <source>
        <dbReference type="Proteomes" id="UP000245207"/>
    </source>
</evidence>
<dbReference type="OrthoDB" id="1748967at2759"/>
<accession>A0A2U1M2F9</accession>
<dbReference type="AlphaFoldDB" id="A0A2U1M2F9"/>
<name>A0A2U1M2F9_ARTAN</name>
<evidence type="ECO:0000313" key="1">
    <source>
        <dbReference type="EMBL" id="PWA55445.1"/>
    </source>
</evidence>
<sequence length="224" mass="26482">MNNFLIELLRSRDYLEYDCHEIVNLMDKLPHRHDDHQIVEDGVWPNALDTIVFLWEVVLDDPCSFTPKLFRNLVVPSDIDELNSKVRVLFKDKVIRLKDGDLLRGLGERVEALASKIMRLELSLKKPKSFAVYAELRKKKEGFLRDQLDLIRRKIEDFKWAMECVIDYLDGRVLSFYDVRALNLKGEFDWNQLYSVINRDCRTLKDGLHIFADHTEQSMLQLVR</sequence>
<dbReference type="EMBL" id="PKPP01006751">
    <property type="protein sequence ID" value="PWA55445.1"/>
    <property type="molecule type" value="Genomic_DNA"/>
</dbReference>
<dbReference type="STRING" id="35608.A0A2U1M2F9"/>
<dbReference type="Proteomes" id="UP000245207">
    <property type="component" value="Unassembled WGS sequence"/>
</dbReference>
<reference evidence="1 2" key="1">
    <citation type="journal article" date="2018" name="Mol. Plant">
        <title>The genome of Artemisia annua provides insight into the evolution of Asteraceae family and artemisinin biosynthesis.</title>
        <authorList>
            <person name="Shen Q."/>
            <person name="Zhang L."/>
            <person name="Liao Z."/>
            <person name="Wang S."/>
            <person name="Yan T."/>
            <person name="Shi P."/>
            <person name="Liu M."/>
            <person name="Fu X."/>
            <person name="Pan Q."/>
            <person name="Wang Y."/>
            <person name="Lv Z."/>
            <person name="Lu X."/>
            <person name="Zhang F."/>
            <person name="Jiang W."/>
            <person name="Ma Y."/>
            <person name="Chen M."/>
            <person name="Hao X."/>
            <person name="Li L."/>
            <person name="Tang Y."/>
            <person name="Lv G."/>
            <person name="Zhou Y."/>
            <person name="Sun X."/>
            <person name="Brodelius P.E."/>
            <person name="Rose J.K.C."/>
            <person name="Tang K."/>
        </authorList>
    </citation>
    <scope>NUCLEOTIDE SEQUENCE [LARGE SCALE GENOMIC DNA]</scope>
    <source>
        <strain evidence="2">cv. Huhao1</strain>
        <tissue evidence="1">Leaf</tissue>
    </source>
</reference>
<keyword evidence="2" id="KW-1185">Reference proteome</keyword>
<gene>
    <name evidence="1" type="ORF">CTI12_AA427250</name>
</gene>
<organism evidence="1 2">
    <name type="scientific">Artemisia annua</name>
    <name type="common">Sweet wormwood</name>
    <dbReference type="NCBI Taxonomy" id="35608"/>
    <lineage>
        <taxon>Eukaryota</taxon>
        <taxon>Viridiplantae</taxon>
        <taxon>Streptophyta</taxon>
        <taxon>Embryophyta</taxon>
        <taxon>Tracheophyta</taxon>
        <taxon>Spermatophyta</taxon>
        <taxon>Magnoliopsida</taxon>
        <taxon>eudicotyledons</taxon>
        <taxon>Gunneridae</taxon>
        <taxon>Pentapetalae</taxon>
        <taxon>asterids</taxon>
        <taxon>campanulids</taxon>
        <taxon>Asterales</taxon>
        <taxon>Asteraceae</taxon>
        <taxon>Asteroideae</taxon>
        <taxon>Anthemideae</taxon>
        <taxon>Artemisiinae</taxon>
        <taxon>Artemisia</taxon>
    </lineage>
</organism>
<protein>
    <submittedName>
        <fullName evidence="1">Uncharacterized protein</fullName>
    </submittedName>
</protein>